<keyword evidence="2" id="KW-0812">Transmembrane</keyword>
<keyword evidence="4" id="KW-1185">Reference proteome</keyword>
<feature type="compositionally biased region" description="Acidic residues" evidence="1">
    <location>
        <begin position="205"/>
        <end position="231"/>
    </location>
</feature>
<evidence type="ECO:0000256" key="2">
    <source>
        <dbReference type="SAM" id="Phobius"/>
    </source>
</evidence>
<feature type="transmembrane region" description="Helical" evidence="2">
    <location>
        <begin position="20"/>
        <end position="37"/>
    </location>
</feature>
<keyword evidence="2" id="KW-0472">Membrane</keyword>
<keyword evidence="2" id="KW-1133">Transmembrane helix</keyword>
<proteinExistence type="predicted"/>
<evidence type="ECO:0000313" key="3">
    <source>
        <dbReference type="EMBL" id="KAK3268152.1"/>
    </source>
</evidence>
<comment type="caution">
    <text evidence="3">The sequence shown here is derived from an EMBL/GenBank/DDBJ whole genome shotgun (WGS) entry which is preliminary data.</text>
</comment>
<gene>
    <name evidence="3" type="ORF">CYMTET_23331</name>
</gene>
<protein>
    <submittedName>
        <fullName evidence="3">Uncharacterized protein</fullName>
    </submittedName>
</protein>
<feature type="transmembrane region" description="Helical" evidence="2">
    <location>
        <begin position="103"/>
        <end position="125"/>
    </location>
</feature>
<evidence type="ECO:0000256" key="1">
    <source>
        <dbReference type="SAM" id="MobiDB-lite"/>
    </source>
</evidence>
<accession>A0AAE0FYQ5</accession>
<dbReference type="AlphaFoldDB" id="A0AAE0FYQ5"/>
<reference evidence="3 4" key="1">
    <citation type="journal article" date="2015" name="Genome Biol. Evol.">
        <title>Comparative Genomics of a Bacterivorous Green Alga Reveals Evolutionary Causalities and Consequences of Phago-Mixotrophic Mode of Nutrition.</title>
        <authorList>
            <person name="Burns J.A."/>
            <person name="Paasch A."/>
            <person name="Narechania A."/>
            <person name="Kim E."/>
        </authorList>
    </citation>
    <scope>NUCLEOTIDE SEQUENCE [LARGE SCALE GENOMIC DNA]</scope>
    <source>
        <strain evidence="3 4">PLY_AMNH</strain>
    </source>
</reference>
<feature type="region of interest" description="Disordered" evidence="1">
    <location>
        <begin position="204"/>
        <end position="231"/>
    </location>
</feature>
<name>A0AAE0FYQ5_9CHLO</name>
<dbReference type="Proteomes" id="UP001190700">
    <property type="component" value="Unassembled WGS sequence"/>
</dbReference>
<evidence type="ECO:0000313" key="4">
    <source>
        <dbReference type="Proteomes" id="UP001190700"/>
    </source>
</evidence>
<organism evidence="3 4">
    <name type="scientific">Cymbomonas tetramitiformis</name>
    <dbReference type="NCBI Taxonomy" id="36881"/>
    <lineage>
        <taxon>Eukaryota</taxon>
        <taxon>Viridiplantae</taxon>
        <taxon>Chlorophyta</taxon>
        <taxon>Pyramimonadophyceae</taxon>
        <taxon>Pyramimonadales</taxon>
        <taxon>Pyramimonadaceae</taxon>
        <taxon>Cymbomonas</taxon>
    </lineage>
</organism>
<sequence length="231" mass="26347">MAVAQTVFVTTYALFLNFQKFNKALAVACVGLVAAVVQRPQVKAMIRSVLWVLRQCYLSVVFWCRWLRSAILGQEPSELRTEREKLLADVHLVSPLETHLQKVAYFLILGSWFIIAWSLFTYAMLIRKMMGPAEENEMIVVWITTLVVEMFGAETLKLIAIKLLVEELIKRVEEFFTGVDISWLWFEEYIMTVVATNTMGRDGEVEQDMGDDADADGGDGLDNDDQMDVMM</sequence>
<dbReference type="EMBL" id="LGRX02011993">
    <property type="protein sequence ID" value="KAK3268152.1"/>
    <property type="molecule type" value="Genomic_DNA"/>
</dbReference>